<protein>
    <submittedName>
        <fullName evidence="2">Uncharacterized protein</fullName>
    </submittedName>
</protein>
<evidence type="ECO:0000313" key="2">
    <source>
        <dbReference type="EMBL" id="CAG6781700.1"/>
    </source>
</evidence>
<reference evidence="2" key="1">
    <citation type="submission" date="2021-05" db="EMBL/GenBank/DDBJ databases">
        <authorList>
            <person name="Alioto T."/>
            <person name="Alioto T."/>
            <person name="Gomez Garrido J."/>
        </authorList>
    </citation>
    <scope>NUCLEOTIDE SEQUENCE</scope>
</reference>
<evidence type="ECO:0000256" key="1">
    <source>
        <dbReference type="SAM" id="MobiDB-lite"/>
    </source>
</evidence>
<feature type="region of interest" description="Disordered" evidence="1">
    <location>
        <begin position="1"/>
        <end position="42"/>
    </location>
</feature>
<feature type="compositionally biased region" description="Basic and acidic residues" evidence="1">
    <location>
        <begin position="382"/>
        <end position="404"/>
    </location>
</feature>
<organism evidence="2">
    <name type="scientific">Cacopsylla melanoneura</name>
    <dbReference type="NCBI Taxonomy" id="428564"/>
    <lineage>
        <taxon>Eukaryota</taxon>
        <taxon>Metazoa</taxon>
        <taxon>Ecdysozoa</taxon>
        <taxon>Arthropoda</taxon>
        <taxon>Hexapoda</taxon>
        <taxon>Insecta</taxon>
        <taxon>Pterygota</taxon>
        <taxon>Neoptera</taxon>
        <taxon>Paraneoptera</taxon>
        <taxon>Hemiptera</taxon>
        <taxon>Sternorrhyncha</taxon>
        <taxon>Psylloidea</taxon>
        <taxon>Psyllidae</taxon>
        <taxon>Psyllinae</taxon>
        <taxon>Cacopsylla</taxon>
    </lineage>
</organism>
<name>A0A8D9BBB6_9HEMI</name>
<accession>A0A8D9BBB6</accession>
<dbReference type="EMBL" id="HBUF01624187">
    <property type="protein sequence ID" value="CAG6781700.1"/>
    <property type="molecule type" value="Transcribed_RNA"/>
</dbReference>
<sequence>MGEDDDEGDGKSKFPLDRRKENNEQKRDDKNNGQMMQTTSRKRDFEKILYQDGLNMDTYKVIIQKKKDENQRPSISHLKIGHILYKKMNVGGDIAESNKIGRNRVIVVCRNAETANKIVQNEELKVDHEVFIPFSFISRAAVIRDVDVEYSEEDLKNEIDSGPYKILSVKRMKRRMYKDGVMTFGDSQSVKIFFAGSQFPGAVYLWGVKLACEPFIPPLIQCFRCLRYNHTTNQCRGQRVCKMCGSKQEQHECQGETCINCRGTHKADSADCPEKKRQKTIKEMMAFQNLSFMEATAMLPRYNSRDMFSVVTSNRFQIFQNYNESFPEHTRNGPANTSTRSRVFEPYRPTAQARRRIGQPRGNQQKDTPKRRRNTPNNSPIEEQKEKRKCTEETQTAQREEEKKKNNKGQQLVGYEGLRQDRNYSKYEESNKCYQTQKQQESESKVNDKNDSRETLIDLNSSKESAMSHEDIGDTVNNIIGAGGTLGTNPESN</sequence>
<feature type="region of interest" description="Disordered" evidence="1">
    <location>
        <begin position="325"/>
        <end position="470"/>
    </location>
</feature>
<feature type="compositionally biased region" description="Basic and acidic residues" evidence="1">
    <location>
        <begin position="418"/>
        <end position="431"/>
    </location>
</feature>
<proteinExistence type="predicted"/>
<feature type="compositionally biased region" description="Basic and acidic residues" evidence="1">
    <location>
        <begin position="9"/>
        <end position="31"/>
    </location>
</feature>
<feature type="compositionally biased region" description="Basic and acidic residues" evidence="1">
    <location>
        <begin position="440"/>
        <end position="456"/>
    </location>
</feature>
<dbReference type="AlphaFoldDB" id="A0A8D9BBB6"/>